<name>A0A927AXI7_9BACT</name>
<comment type="caution">
    <text evidence="1">The sequence shown here is derived from an EMBL/GenBank/DDBJ whole genome shotgun (WGS) entry which is preliminary data.</text>
</comment>
<proteinExistence type="predicted"/>
<evidence type="ECO:0008006" key="3">
    <source>
        <dbReference type="Google" id="ProtNLM"/>
    </source>
</evidence>
<evidence type="ECO:0000313" key="2">
    <source>
        <dbReference type="Proteomes" id="UP000653797"/>
    </source>
</evidence>
<keyword evidence="2" id="KW-1185">Reference proteome</keyword>
<dbReference type="RefSeq" id="WP_191037229.1">
    <property type="nucleotide sequence ID" value="NZ_JACXAA010000001.1"/>
</dbReference>
<protein>
    <recommendedName>
        <fullName evidence="3">Lipoprotein</fullName>
    </recommendedName>
</protein>
<gene>
    <name evidence="1" type="ORF">IC230_01695</name>
</gene>
<dbReference type="PROSITE" id="PS51257">
    <property type="entry name" value="PROKAR_LIPOPROTEIN"/>
    <property type="match status" value="1"/>
</dbReference>
<organism evidence="1 2">
    <name type="scientific">Spirosoma validum</name>
    <dbReference type="NCBI Taxonomy" id="2771355"/>
    <lineage>
        <taxon>Bacteria</taxon>
        <taxon>Pseudomonadati</taxon>
        <taxon>Bacteroidota</taxon>
        <taxon>Cytophagia</taxon>
        <taxon>Cytophagales</taxon>
        <taxon>Cytophagaceae</taxon>
        <taxon>Spirosoma</taxon>
    </lineage>
</organism>
<sequence>MRKYPLALPLYLMSVLLMVGCNRLGSLTTIQPGKQFELGGSQKGAFTARLQNVGEVQVMIFERLIDGKRVSLGALKPGAEQTLRFSSGSAALFDNVAAKSAQLHLVVTGDKNLSMRERSN</sequence>
<evidence type="ECO:0000313" key="1">
    <source>
        <dbReference type="EMBL" id="MBD2751588.1"/>
    </source>
</evidence>
<reference evidence="1" key="1">
    <citation type="submission" date="2020-09" db="EMBL/GenBank/DDBJ databases">
        <authorList>
            <person name="Kim M.K."/>
        </authorList>
    </citation>
    <scope>NUCLEOTIDE SEQUENCE</scope>
    <source>
        <strain evidence="1">BT704</strain>
    </source>
</reference>
<dbReference type="EMBL" id="JACXAA010000001">
    <property type="protein sequence ID" value="MBD2751588.1"/>
    <property type="molecule type" value="Genomic_DNA"/>
</dbReference>
<dbReference type="AlphaFoldDB" id="A0A927AXI7"/>
<dbReference type="Proteomes" id="UP000653797">
    <property type="component" value="Unassembled WGS sequence"/>
</dbReference>
<accession>A0A927AXI7</accession>